<dbReference type="GO" id="GO:0046872">
    <property type="term" value="F:metal ion binding"/>
    <property type="evidence" value="ECO:0007669"/>
    <property type="project" value="UniProtKB-KW"/>
</dbReference>
<reference evidence="2 3" key="1">
    <citation type="submission" date="2020-08" db="EMBL/GenBank/DDBJ databases">
        <title>Sequencing the genomes of 1000 actinobacteria strains.</title>
        <authorList>
            <person name="Klenk H.-P."/>
        </authorList>
    </citation>
    <scope>NUCLEOTIDE SEQUENCE [LARGE SCALE GENOMIC DNA]</scope>
    <source>
        <strain evidence="2 3">DSM 43768</strain>
    </source>
</reference>
<proteinExistence type="predicted"/>
<dbReference type="PRINTS" id="PR01955">
    <property type="entry name" value="LANCFRANKIA"/>
</dbReference>
<name>A0A7X0NPH9_9ACTN</name>
<feature type="binding site" evidence="1">
    <location>
        <position position="271"/>
    </location>
    <ligand>
        <name>Zn(2+)</name>
        <dbReference type="ChEBI" id="CHEBI:29105"/>
    </ligand>
</feature>
<keyword evidence="1" id="KW-0862">Zinc</keyword>
<dbReference type="AlphaFoldDB" id="A0A7X0NPH9"/>
<evidence type="ECO:0008006" key="4">
    <source>
        <dbReference type="Google" id="ProtNLM"/>
    </source>
</evidence>
<gene>
    <name evidence="2" type="ORF">HD593_002058</name>
</gene>
<keyword evidence="1" id="KW-0479">Metal-binding</keyword>
<feature type="binding site" evidence="1">
    <location>
        <position position="222"/>
    </location>
    <ligand>
        <name>Zn(2+)</name>
        <dbReference type="ChEBI" id="CHEBI:29105"/>
    </ligand>
</feature>
<dbReference type="Pfam" id="PF05147">
    <property type="entry name" value="LANC_like"/>
    <property type="match status" value="1"/>
</dbReference>
<dbReference type="RefSeq" id="WP_312903417.1">
    <property type="nucleotide sequence ID" value="NZ_BAAAXY010000216.1"/>
</dbReference>
<evidence type="ECO:0000313" key="2">
    <source>
        <dbReference type="EMBL" id="MBB6547263.1"/>
    </source>
</evidence>
<evidence type="ECO:0000313" key="3">
    <source>
        <dbReference type="Proteomes" id="UP000565579"/>
    </source>
</evidence>
<organism evidence="2 3">
    <name type="scientific">Nonomuraea rubra</name>
    <dbReference type="NCBI Taxonomy" id="46180"/>
    <lineage>
        <taxon>Bacteria</taxon>
        <taxon>Bacillati</taxon>
        <taxon>Actinomycetota</taxon>
        <taxon>Actinomycetes</taxon>
        <taxon>Streptosporangiales</taxon>
        <taxon>Streptosporangiaceae</taxon>
        <taxon>Nonomuraea</taxon>
    </lineage>
</organism>
<feature type="binding site" evidence="1">
    <location>
        <position position="272"/>
    </location>
    <ligand>
        <name>Zn(2+)</name>
        <dbReference type="ChEBI" id="CHEBI:29105"/>
    </ligand>
</feature>
<evidence type="ECO:0000256" key="1">
    <source>
        <dbReference type="PIRSR" id="PIRSR607822-1"/>
    </source>
</evidence>
<dbReference type="GO" id="GO:0031179">
    <property type="term" value="P:peptide modification"/>
    <property type="evidence" value="ECO:0007669"/>
    <property type="project" value="InterPro"/>
</dbReference>
<dbReference type="EMBL" id="JACHMI010000001">
    <property type="protein sequence ID" value="MBB6547263.1"/>
    <property type="molecule type" value="Genomic_DNA"/>
</dbReference>
<dbReference type="SMART" id="SM01260">
    <property type="entry name" value="LANC_like"/>
    <property type="match status" value="1"/>
</dbReference>
<dbReference type="SUPFAM" id="SSF158745">
    <property type="entry name" value="LanC-like"/>
    <property type="match status" value="1"/>
</dbReference>
<dbReference type="InterPro" id="IPR007822">
    <property type="entry name" value="LANC-like"/>
</dbReference>
<protein>
    <recommendedName>
        <fullName evidence="4">Lanthionine synthetase</fullName>
    </recommendedName>
</protein>
<comment type="caution">
    <text evidence="2">The sequence shown here is derived from an EMBL/GenBank/DDBJ whole genome shotgun (WGS) entry which is preliminary data.</text>
</comment>
<dbReference type="Proteomes" id="UP000565579">
    <property type="component" value="Unassembled WGS sequence"/>
</dbReference>
<accession>A0A7X0NPH9</accession>
<sequence>MLLLDLSLAALEFERAIGEDFSARDHFFEALDLLSGFRGVEPWLFGGVAQVGWTAFQLSRYTGMQLKGLDRFDGMILDWITNFPDDHDVDLPSGLLGLGVYALSHPDPAVREKMTAQLVTVVESRAEHDEHGLFVRLAPYEARLRTRPEVVGHRDLGVAHGSAGLVSFLASLAMSGLPSAQRGEELLRSALGWLMHHRRPLEGTVYPHSVESRYEPSRSAWCYGDPGTAMALAVAARATGSAEVAAEARAVARAALTRPPERAKVMDACLCHGAAGLVWFGCAARAEWEPPEAADFVHHWSGYIHQQRADGPLHYLVRGGFHRDHSFLEGDLGAALAMLTLATGVPPAWAGRMLGAAVLPPEPRP</sequence>
<keyword evidence="3" id="KW-1185">Reference proteome</keyword>
<dbReference type="Gene3D" id="1.50.10.20">
    <property type="match status" value="1"/>
</dbReference>
<dbReference type="PRINTS" id="PR01950">
    <property type="entry name" value="LANCSUPER"/>
</dbReference>